<evidence type="ECO:0000256" key="7">
    <source>
        <dbReference type="ARBA" id="ARBA00022737"/>
    </source>
</evidence>
<feature type="transmembrane region" description="Helical" evidence="11">
    <location>
        <begin position="65"/>
        <end position="85"/>
    </location>
</feature>
<dbReference type="Pfam" id="PF01302">
    <property type="entry name" value="CAP_GLY"/>
    <property type="match status" value="1"/>
</dbReference>
<dbReference type="InterPro" id="IPR029071">
    <property type="entry name" value="Ubiquitin-like_domsf"/>
</dbReference>
<dbReference type="PROSITE" id="PS50042">
    <property type="entry name" value="CNMP_BINDING_3"/>
    <property type="match status" value="1"/>
</dbReference>
<dbReference type="EMBL" id="CAXAMM010041173">
    <property type="protein sequence ID" value="CAK9097805.1"/>
    <property type="molecule type" value="Genomic_DNA"/>
</dbReference>
<dbReference type="SMART" id="SM01052">
    <property type="entry name" value="CAP_GLY"/>
    <property type="match status" value="1"/>
</dbReference>
<keyword evidence="10" id="KW-0143">Chaperone</keyword>
<keyword evidence="4" id="KW-0963">Cytoplasm</keyword>
<evidence type="ECO:0000259" key="12">
    <source>
        <dbReference type="PROSITE" id="PS50042"/>
    </source>
</evidence>
<keyword evidence="16" id="KW-1185">Reference proteome</keyword>
<evidence type="ECO:0000256" key="10">
    <source>
        <dbReference type="ARBA" id="ARBA00023186"/>
    </source>
</evidence>
<comment type="caution">
    <text evidence="15">The sequence shown here is derived from an EMBL/GenBank/DDBJ whole genome shotgun (WGS) entry which is preliminary data.</text>
</comment>
<feature type="domain" description="Cyclic nucleotide-binding" evidence="12">
    <location>
        <begin position="645"/>
        <end position="733"/>
    </location>
</feature>
<dbReference type="Pfam" id="PF00027">
    <property type="entry name" value="cNMP_binding"/>
    <property type="match status" value="1"/>
</dbReference>
<dbReference type="SUPFAM" id="SSF51206">
    <property type="entry name" value="cAMP-binding domain-like"/>
    <property type="match status" value="1"/>
</dbReference>
<dbReference type="Gene3D" id="3.10.20.90">
    <property type="entry name" value="Phosphatidylinositol 3-kinase Catalytic Subunit, Chain A, domain 1"/>
    <property type="match status" value="1"/>
</dbReference>
<dbReference type="Gene3D" id="2.30.30.190">
    <property type="entry name" value="CAP Gly-rich-like domain"/>
    <property type="match status" value="1"/>
</dbReference>
<name>A0ABP0RCB8_9DINO</name>
<dbReference type="InterPro" id="IPR052706">
    <property type="entry name" value="Membrane-Transporter-like"/>
</dbReference>
<proteinExistence type="inferred from homology"/>
<feature type="transmembrane region" description="Helical" evidence="11">
    <location>
        <begin position="356"/>
        <end position="379"/>
    </location>
</feature>
<dbReference type="InterPro" id="IPR044079">
    <property type="entry name" value="Ubl_TBCE"/>
</dbReference>
<feature type="transmembrane region" description="Helical" evidence="11">
    <location>
        <begin position="227"/>
        <end position="248"/>
    </location>
</feature>
<evidence type="ECO:0000259" key="14">
    <source>
        <dbReference type="PROSITE" id="PS50801"/>
    </source>
</evidence>
<keyword evidence="9 11" id="KW-0472">Membrane</keyword>
<comment type="similarity">
    <text evidence="3">Belongs to the TBCE family.</text>
</comment>
<dbReference type="InterPro" id="IPR000595">
    <property type="entry name" value="cNMP-bd_dom"/>
</dbReference>
<feature type="transmembrane region" description="Helical" evidence="11">
    <location>
        <begin position="277"/>
        <end position="301"/>
    </location>
</feature>
<dbReference type="SUPFAM" id="SSF52047">
    <property type="entry name" value="RNI-like"/>
    <property type="match status" value="1"/>
</dbReference>
<dbReference type="PANTHER" id="PTHR43310:SF4">
    <property type="entry name" value="AFR304WP"/>
    <property type="match status" value="1"/>
</dbReference>
<dbReference type="Gene3D" id="3.30.750.24">
    <property type="entry name" value="STAS domain"/>
    <property type="match status" value="1"/>
</dbReference>
<dbReference type="Pfam" id="PF00916">
    <property type="entry name" value="Sulfate_transp"/>
    <property type="match status" value="1"/>
</dbReference>
<evidence type="ECO:0000256" key="8">
    <source>
        <dbReference type="ARBA" id="ARBA00022989"/>
    </source>
</evidence>
<dbReference type="SUPFAM" id="SSF52091">
    <property type="entry name" value="SpoIIaa-like"/>
    <property type="match status" value="1"/>
</dbReference>
<evidence type="ECO:0000256" key="2">
    <source>
        <dbReference type="ARBA" id="ARBA00004496"/>
    </source>
</evidence>
<feature type="transmembrane region" description="Helical" evidence="11">
    <location>
        <begin position="30"/>
        <end position="53"/>
    </location>
</feature>
<dbReference type="SUPFAM" id="SSF54236">
    <property type="entry name" value="Ubiquitin-like"/>
    <property type="match status" value="1"/>
</dbReference>
<dbReference type="SUPFAM" id="SSF74924">
    <property type="entry name" value="Cap-Gly domain"/>
    <property type="match status" value="1"/>
</dbReference>
<dbReference type="InterPro" id="IPR018490">
    <property type="entry name" value="cNMP-bd_dom_sf"/>
</dbReference>
<evidence type="ECO:0000256" key="1">
    <source>
        <dbReference type="ARBA" id="ARBA00004141"/>
    </source>
</evidence>
<evidence type="ECO:0000259" key="13">
    <source>
        <dbReference type="PROSITE" id="PS50245"/>
    </source>
</evidence>
<dbReference type="InterPro" id="IPR011547">
    <property type="entry name" value="SLC26A/SulP_dom"/>
</dbReference>
<reference evidence="15 16" key="1">
    <citation type="submission" date="2024-02" db="EMBL/GenBank/DDBJ databases">
        <authorList>
            <person name="Chen Y."/>
            <person name="Shah S."/>
            <person name="Dougan E. K."/>
            <person name="Thang M."/>
            <person name="Chan C."/>
        </authorList>
    </citation>
    <scope>NUCLEOTIDE SEQUENCE [LARGE SCALE GENOMIC DNA]</scope>
</reference>
<feature type="transmembrane region" description="Helical" evidence="11">
    <location>
        <begin position="415"/>
        <end position="446"/>
    </location>
</feature>
<dbReference type="Pfam" id="PF01740">
    <property type="entry name" value="STAS"/>
    <property type="match status" value="1"/>
</dbReference>
<dbReference type="InterPro" id="IPR032675">
    <property type="entry name" value="LRR_dom_sf"/>
</dbReference>
<gene>
    <name evidence="15" type="ORF">SCF082_LOCUS45883</name>
</gene>
<evidence type="ECO:0000256" key="6">
    <source>
        <dbReference type="ARBA" id="ARBA00022692"/>
    </source>
</evidence>
<feature type="transmembrane region" description="Helical" evidence="11">
    <location>
        <begin position="158"/>
        <end position="186"/>
    </location>
</feature>
<dbReference type="Proteomes" id="UP001642464">
    <property type="component" value="Unassembled WGS sequence"/>
</dbReference>
<dbReference type="InterPro" id="IPR036859">
    <property type="entry name" value="CAP-Gly_dom_sf"/>
</dbReference>
<dbReference type="CDD" id="cd17044">
    <property type="entry name" value="Ubl_TBCE"/>
    <property type="match status" value="1"/>
</dbReference>
<keyword evidence="5" id="KW-0433">Leucine-rich repeat</keyword>
<evidence type="ECO:0000256" key="11">
    <source>
        <dbReference type="SAM" id="Phobius"/>
    </source>
</evidence>
<dbReference type="PANTHER" id="PTHR43310">
    <property type="entry name" value="SULFATE TRANSPORTER YBAR-RELATED"/>
    <property type="match status" value="1"/>
</dbReference>
<protein>
    <submittedName>
        <fullName evidence="15">Uncharacterized vacuolar membrane protein YGR125W</fullName>
    </submittedName>
</protein>
<feature type="domain" description="STAS" evidence="14">
    <location>
        <begin position="477"/>
        <end position="561"/>
    </location>
</feature>
<accession>A0ABP0RCB8</accession>
<comment type="subcellular location">
    <subcellularLocation>
        <location evidence="2">Cytoplasm</location>
    </subcellularLocation>
    <subcellularLocation>
        <location evidence="1">Membrane</location>
        <topology evidence="1">Multi-pass membrane protein</topology>
    </subcellularLocation>
</comment>
<keyword evidence="7" id="KW-0677">Repeat</keyword>
<keyword evidence="8 11" id="KW-1133">Transmembrane helix</keyword>
<evidence type="ECO:0000313" key="15">
    <source>
        <dbReference type="EMBL" id="CAK9097805.1"/>
    </source>
</evidence>
<feature type="transmembrane region" description="Helical" evidence="11">
    <location>
        <begin position="121"/>
        <end position="146"/>
    </location>
</feature>
<dbReference type="InterPro" id="IPR002645">
    <property type="entry name" value="STAS_dom"/>
</dbReference>
<dbReference type="CDD" id="cd07042">
    <property type="entry name" value="STAS_SulP_like_sulfate_transporter"/>
    <property type="match status" value="1"/>
</dbReference>
<keyword evidence="6 11" id="KW-0812">Transmembrane</keyword>
<dbReference type="SMART" id="SM00100">
    <property type="entry name" value="cNMP"/>
    <property type="match status" value="1"/>
</dbReference>
<feature type="transmembrane region" description="Helical" evidence="11">
    <location>
        <begin position="322"/>
        <end position="344"/>
    </location>
</feature>
<organism evidence="15 16">
    <name type="scientific">Durusdinium trenchii</name>
    <dbReference type="NCBI Taxonomy" id="1381693"/>
    <lineage>
        <taxon>Eukaryota</taxon>
        <taxon>Sar</taxon>
        <taxon>Alveolata</taxon>
        <taxon>Dinophyceae</taxon>
        <taxon>Suessiales</taxon>
        <taxon>Symbiodiniaceae</taxon>
        <taxon>Durusdinium</taxon>
    </lineage>
</organism>
<dbReference type="InterPro" id="IPR014710">
    <property type="entry name" value="RmlC-like_jellyroll"/>
</dbReference>
<sequence>MASDSDLSQQLLNSRKLSSLSSQSVKRQPLWLWVLQQSLAVLVAVLITVLDNFPYGFLLFPGAEGLGIAVVLLSAAVAQLVFAVYSDLPVGLGCMIVENTPMLHSMAISVSGTLSSSPEQIIPTLLALYATSSLFTSLAFFLLGYFRLERVFKILPKPVLMGCIAGMGFYIFTAGLGACTGVNWVWNEEHLLAQGRHWPKIIMLLCLEILLLYCLKLSKAKELDAFVLPVFFLGLVASSWTALALLGWSHQSAQEEGWFFKDIPHTSIRLSDFHAGLIAWGVFPYQLPLLCGVVIFSCLHVPVNVPALAHATGRRVDINKELAAHGAANLFSAIFGSLQTYMVYSSSVLYHKCGGGARVTGICVGCVVVLCIPVASFVISWVPRMLAGLLLCHLGVELLWESLVDIWPSLDTLEYMIVVVIAIACNISFIFSLIFGLLCACVAFVVQAARSDPVRFAFYPGRGIRSRKMRSQKELQILEEFDRRGGFLILRLHGVLFFGNTHSLSKRVQKVKSQAVIIDFSQVISIDSSAFSELDGLAWTLQSHSITLVCSGLHGMSKVHRHPNFASAVFVKDMDAAVMGVEQMALTSLLPASAATPPSSCRSKPHQAESSQADAEFFEEVCNDLLEPLGVPPGSSTALRGFFEFQRAKQGTVLWEPGDPADFAFLLVTGHVDVLDEFCDRFGRQVESFVECSVPGQFTGELNLFTGESRKNKIVATEDLSMWTLTLDRFQRMRREALPLAFAFQSIALRYAAHRMHLSMLDGHEGLGKHNGSYQGNQLFTCPQGHGSFAKVEKVELGMSVQRAIAEKYFAAALPDAARKSTREETFDAMEYVDSKGREKSKSVELVGRYDIEQRQQRLEGFVEISLAESCLATRYPEDIWSGDWSFPNLKSLWLDKTLISEWADVAAICELCPNLEWLSLSRTRLKPCPTVLSPPVGKPTSVSECLVLKPFICKVRTLVLNSTRVTWADLLALDGLGLFPHLEHLHLAQNGLEEGIPLELSSEVAESRHLPLPKLQSLVLDSNKISDWTVLRRAIAAFPSLQALHLNNNLLGESIEGLAAAAADQTPRRLTGLFLNENKLASWRSIGALANYALLELKVQRIPLTDSGSPLASPMLLRQILIALMPTLLRLNASEVTVKERTAAERYFLSVAQLDNPIVKGLAESCKISEHVERLRAIHGNVVGGDVTEHSQASRSALFNALVEVTLRPVGAAIVEKPVTKKKVPHTMTVAELKRLAHLLFKQVPLDRLTLTLADDGLPFGVPLDDEVRELGFFGIGDGAEIRVDDLADIPCKG</sequence>
<feature type="domain" description="CAP-Gly" evidence="13">
    <location>
        <begin position="761"/>
        <end position="791"/>
    </location>
</feature>
<feature type="transmembrane region" description="Helical" evidence="11">
    <location>
        <begin position="198"/>
        <end position="215"/>
    </location>
</feature>
<evidence type="ECO:0000256" key="9">
    <source>
        <dbReference type="ARBA" id="ARBA00023136"/>
    </source>
</evidence>
<evidence type="ECO:0000256" key="3">
    <source>
        <dbReference type="ARBA" id="ARBA00006286"/>
    </source>
</evidence>
<evidence type="ECO:0000256" key="4">
    <source>
        <dbReference type="ARBA" id="ARBA00022490"/>
    </source>
</evidence>
<dbReference type="PROSITE" id="PS50245">
    <property type="entry name" value="CAP_GLY_2"/>
    <property type="match status" value="1"/>
</dbReference>
<dbReference type="Gene3D" id="2.60.120.10">
    <property type="entry name" value="Jelly Rolls"/>
    <property type="match status" value="1"/>
</dbReference>
<dbReference type="InterPro" id="IPR000938">
    <property type="entry name" value="CAP-Gly_domain"/>
</dbReference>
<dbReference type="PROSITE" id="PS50801">
    <property type="entry name" value="STAS"/>
    <property type="match status" value="1"/>
</dbReference>
<dbReference type="InterPro" id="IPR036513">
    <property type="entry name" value="STAS_dom_sf"/>
</dbReference>
<dbReference type="Gene3D" id="3.80.10.10">
    <property type="entry name" value="Ribonuclease Inhibitor"/>
    <property type="match status" value="2"/>
</dbReference>
<dbReference type="CDD" id="cd00038">
    <property type="entry name" value="CAP_ED"/>
    <property type="match status" value="1"/>
</dbReference>
<evidence type="ECO:0000256" key="5">
    <source>
        <dbReference type="ARBA" id="ARBA00022614"/>
    </source>
</evidence>
<evidence type="ECO:0000313" key="16">
    <source>
        <dbReference type="Proteomes" id="UP001642464"/>
    </source>
</evidence>